<dbReference type="Proteomes" id="UP001301350">
    <property type="component" value="Unassembled WGS sequence"/>
</dbReference>
<evidence type="ECO:0000256" key="3">
    <source>
        <dbReference type="SAM" id="MobiDB-lite"/>
    </source>
</evidence>
<dbReference type="AlphaFoldDB" id="A0AAV9IWP3"/>
<accession>A0AAV9IWP3</accession>
<dbReference type="PANTHER" id="PTHR10252:SF54">
    <property type="entry name" value="CHROMATIN ACCESSIBILITY COMPLEX PROTEIN 1"/>
    <property type="match status" value="1"/>
</dbReference>
<evidence type="ECO:0000256" key="1">
    <source>
        <dbReference type="ARBA" id="ARBA00004123"/>
    </source>
</evidence>
<dbReference type="SUPFAM" id="SSF47113">
    <property type="entry name" value="Histone-fold"/>
    <property type="match status" value="1"/>
</dbReference>
<gene>
    <name evidence="5" type="ORF">CDCA_CDCA08G2561</name>
</gene>
<dbReference type="EMBL" id="JANCYW010000008">
    <property type="protein sequence ID" value="KAK4536536.1"/>
    <property type="molecule type" value="Genomic_DNA"/>
</dbReference>
<comment type="subcellular location">
    <subcellularLocation>
        <location evidence="1">Nucleus</location>
    </subcellularLocation>
</comment>
<dbReference type="GO" id="GO:0006261">
    <property type="term" value="P:DNA-templated DNA replication"/>
    <property type="evidence" value="ECO:0007669"/>
    <property type="project" value="TreeGrafter"/>
</dbReference>
<dbReference type="PANTHER" id="PTHR10252">
    <property type="entry name" value="HISTONE-LIKE TRANSCRIPTION FACTOR CCAAT-RELATED"/>
    <property type="match status" value="1"/>
</dbReference>
<keyword evidence="2" id="KW-0539">Nucleus</keyword>
<dbReference type="Pfam" id="PF00808">
    <property type="entry name" value="CBFD_NFYB_HMF"/>
    <property type="match status" value="1"/>
</dbReference>
<comment type="caution">
    <text evidence="5">The sequence shown here is derived from an EMBL/GenBank/DDBJ whole genome shotgun (WGS) entry which is preliminary data.</text>
</comment>
<evidence type="ECO:0000256" key="2">
    <source>
        <dbReference type="ARBA" id="ARBA00023242"/>
    </source>
</evidence>
<dbReference type="InterPro" id="IPR003958">
    <property type="entry name" value="CBFA_NFYB_domain"/>
</dbReference>
<dbReference type="GO" id="GO:0008623">
    <property type="term" value="C:CHRAC"/>
    <property type="evidence" value="ECO:0007669"/>
    <property type="project" value="TreeGrafter"/>
</dbReference>
<dbReference type="InterPro" id="IPR009072">
    <property type="entry name" value="Histone-fold"/>
</dbReference>
<evidence type="ECO:0000313" key="6">
    <source>
        <dbReference type="Proteomes" id="UP001301350"/>
    </source>
</evidence>
<feature type="domain" description="Transcription factor CBF/NF-Y/archaeal histone" evidence="4">
    <location>
        <begin position="42"/>
        <end position="96"/>
    </location>
</feature>
<dbReference type="Gene3D" id="1.10.20.10">
    <property type="entry name" value="Histone, subunit A"/>
    <property type="match status" value="1"/>
</dbReference>
<name>A0AAV9IWP3_CYACA</name>
<dbReference type="GO" id="GO:0046982">
    <property type="term" value="F:protein heterodimerization activity"/>
    <property type="evidence" value="ECO:0007669"/>
    <property type="project" value="InterPro"/>
</dbReference>
<reference evidence="5 6" key="1">
    <citation type="submission" date="2022-07" db="EMBL/GenBank/DDBJ databases">
        <title>Genome-wide signatures of adaptation to extreme environments.</title>
        <authorList>
            <person name="Cho C.H."/>
            <person name="Yoon H.S."/>
        </authorList>
    </citation>
    <scope>NUCLEOTIDE SEQUENCE [LARGE SCALE GENOMIC DNA]</scope>
    <source>
        <strain evidence="5 6">DBV 063 E5</strain>
    </source>
</reference>
<evidence type="ECO:0000259" key="4">
    <source>
        <dbReference type="Pfam" id="PF00808"/>
    </source>
</evidence>
<sequence length="147" mass="16506">MLPAAEADANTEYNGHGDKDVEYADADGADTVTEDTDAQPLLPLARVRKIMKYDDEVTNVREEAVVAVARAAELFLEYLVEETYREASRQARHAVKRLTYADLSRTVREIEALHFLADIVPERRRVRDILSFVQAPAKVGEEDGMEA</sequence>
<feature type="region of interest" description="Disordered" evidence="3">
    <location>
        <begin position="1"/>
        <end position="23"/>
    </location>
</feature>
<proteinExistence type="predicted"/>
<evidence type="ECO:0000313" key="5">
    <source>
        <dbReference type="EMBL" id="KAK4536536.1"/>
    </source>
</evidence>
<keyword evidence="6" id="KW-1185">Reference proteome</keyword>
<protein>
    <recommendedName>
        <fullName evidence="4">Transcription factor CBF/NF-Y/archaeal histone domain-containing protein</fullName>
    </recommendedName>
</protein>
<dbReference type="InterPro" id="IPR050568">
    <property type="entry name" value="Transcr_DNA_Rep_Reg"/>
</dbReference>
<organism evidence="5 6">
    <name type="scientific">Cyanidium caldarium</name>
    <name type="common">Red alga</name>
    <dbReference type="NCBI Taxonomy" id="2771"/>
    <lineage>
        <taxon>Eukaryota</taxon>
        <taxon>Rhodophyta</taxon>
        <taxon>Bangiophyceae</taxon>
        <taxon>Cyanidiales</taxon>
        <taxon>Cyanidiaceae</taxon>
        <taxon>Cyanidium</taxon>
    </lineage>
</organism>